<dbReference type="PANTHER" id="PTHR43591">
    <property type="entry name" value="METHYLTRANSFERASE"/>
    <property type="match status" value="1"/>
</dbReference>
<dbReference type="CDD" id="cd02440">
    <property type="entry name" value="AdoMet_MTases"/>
    <property type="match status" value="1"/>
</dbReference>
<dbReference type="EMBL" id="JAXCEI010000005">
    <property type="protein sequence ID" value="MFA1539689.1"/>
    <property type="molecule type" value="Genomic_DNA"/>
</dbReference>
<proteinExistence type="predicted"/>
<organism evidence="2 3">
    <name type="scientific">Actinomadura monticuli</name>
    <dbReference type="NCBI Taxonomy" id="3097367"/>
    <lineage>
        <taxon>Bacteria</taxon>
        <taxon>Bacillati</taxon>
        <taxon>Actinomycetota</taxon>
        <taxon>Actinomycetes</taxon>
        <taxon>Streptosporangiales</taxon>
        <taxon>Thermomonosporaceae</taxon>
        <taxon>Actinomadura</taxon>
    </lineage>
</organism>
<evidence type="ECO:0000259" key="1">
    <source>
        <dbReference type="Pfam" id="PF08241"/>
    </source>
</evidence>
<dbReference type="InterPro" id="IPR029063">
    <property type="entry name" value="SAM-dependent_MTases_sf"/>
</dbReference>
<accession>A0ABV4QAW5</accession>
<protein>
    <submittedName>
        <fullName evidence="2">Class I SAM-dependent methyltransferase</fullName>
        <ecNumber evidence="2">2.1.1.-</ecNumber>
    </submittedName>
</protein>
<dbReference type="RefSeq" id="WP_371949606.1">
    <property type="nucleotide sequence ID" value="NZ_JAXCEI010000005.1"/>
</dbReference>
<keyword evidence="2" id="KW-0489">Methyltransferase</keyword>
<evidence type="ECO:0000313" key="3">
    <source>
        <dbReference type="Proteomes" id="UP001569963"/>
    </source>
</evidence>
<dbReference type="EC" id="2.1.1.-" evidence="2"/>
<comment type="caution">
    <text evidence="2">The sequence shown here is derived from an EMBL/GenBank/DDBJ whole genome shotgun (WGS) entry which is preliminary data.</text>
</comment>
<reference evidence="2 3" key="1">
    <citation type="submission" date="2023-11" db="EMBL/GenBank/DDBJ databases">
        <title>Actinomadura monticuli sp. nov., isolated from volcanic ash.</title>
        <authorList>
            <person name="Lee S.D."/>
            <person name="Yang H."/>
            <person name="Kim I.S."/>
        </authorList>
    </citation>
    <scope>NUCLEOTIDE SEQUENCE [LARGE SCALE GENOMIC DNA]</scope>
    <source>
        <strain evidence="2 3">DLS-62</strain>
    </source>
</reference>
<dbReference type="Gene3D" id="3.40.50.150">
    <property type="entry name" value="Vaccinia Virus protein VP39"/>
    <property type="match status" value="1"/>
</dbReference>
<keyword evidence="2" id="KW-0808">Transferase</keyword>
<dbReference type="GO" id="GO:0008168">
    <property type="term" value="F:methyltransferase activity"/>
    <property type="evidence" value="ECO:0007669"/>
    <property type="project" value="UniProtKB-KW"/>
</dbReference>
<gene>
    <name evidence="2" type="ORF">SM611_12185</name>
</gene>
<sequence>MGDTLKDAHRAMWASGDYPSLASEIIPELGEVLAEAAGVTAGTRVLDVAAGSGNAAIAAALAGADVVASDLTPELLQAGRDDAARRGAKLEWKEADAEALPFGDGEFDTVLSCVGIMFAPYHQASAGELVRVCRSGGTIGLINWTPEGFIGQMFGVMKPYAPPPPEGAQPPPLWGRPEHVEALLGDRVTGVEFEKRTVRVERFGKPEEFRDYFKSRYGPTIAVYRRIAGDPEKVAALDAALADLARDQDVGTSGLVLEWEYLLATARKR</sequence>
<dbReference type="PANTHER" id="PTHR43591:SF24">
    <property type="entry name" value="2-METHOXY-6-POLYPRENYL-1,4-BENZOQUINOL METHYLASE, MITOCHONDRIAL"/>
    <property type="match status" value="1"/>
</dbReference>
<dbReference type="SUPFAM" id="SSF53335">
    <property type="entry name" value="S-adenosyl-L-methionine-dependent methyltransferases"/>
    <property type="match status" value="1"/>
</dbReference>
<dbReference type="Pfam" id="PF08241">
    <property type="entry name" value="Methyltransf_11"/>
    <property type="match status" value="1"/>
</dbReference>
<dbReference type="Proteomes" id="UP001569963">
    <property type="component" value="Unassembled WGS sequence"/>
</dbReference>
<keyword evidence="3" id="KW-1185">Reference proteome</keyword>
<evidence type="ECO:0000313" key="2">
    <source>
        <dbReference type="EMBL" id="MFA1539689.1"/>
    </source>
</evidence>
<dbReference type="GO" id="GO:0032259">
    <property type="term" value="P:methylation"/>
    <property type="evidence" value="ECO:0007669"/>
    <property type="project" value="UniProtKB-KW"/>
</dbReference>
<dbReference type="InterPro" id="IPR013216">
    <property type="entry name" value="Methyltransf_11"/>
</dbReference>
<feature type="domain" description="Methyltransferase type 11" evidence="1">
    <location>
        <begin position="46"/>
        <end position="139"/>
    </location>
</feature>
<name>A0ABV4QAW5_9ACTN</name>